<feature type="non-terminal residue" evidence="1">
    <location>
        <position position="1"/>
    </location>
</feature>
<evidence type="ECO:0000313" key="2">
    <source>
        <dbReference type="Proteomes" id="UP000789920"/>
    </source>
</evidence>
<organism evidence="1 2">
    <name type="scientific">Racocetra persica</name>
    <dbReference type="NCBI Taxonomy" id="160502"/>
    <lineage>
        <taxon>Eukaryota</taxon>
        <taxon>Fungi</taxon>
        <taxon>Fungi incertae sedis</taxon>
        <taxon>Mucoromycota</taxon>
        <taxon>Glomeromycotina</taxon>
        <taxon>Glomeromycetes</taxon>
        <taxon>Diversisporales</taxon>
        <taxon>Gigasporaceae</taxon>
        <taxon>Racocetra</taxon>
    </lineage>
</organism>
<keyword evidence="2" id="KW-1185">Reference proteome</keyword>
<protein>
    <submittedName>
        <fullName evidence="1">17734_t:CDS:1</fullName>
    </submittedName>
</protein>
<gene>
    <name evidence="1" type="ORF">RPERSI_LOCUS27044</name>
</gene>
<name>A0ACA9S581_9GLOM</name>
<proteinExistence type="predicted"/>
<comment type="caution">
    <text evidence="1">The sequence shown here is derived from an EMBL/GenBank/DDBJ whole genome shotgun (WGS) entry which is preliminary data.</text>
</comment>
<dbReference type="EMBL" id="CAJVQC010094271">
    <property type="protein sequence ID" value="CAG8827703.1"/>
    <property type="molecule type" value="Genomic_DNA"/>
</dbReference>
<reference evidence="1" key="1">
    <citation type="submission" date="2021-06" db="EMBL/GenBank/DDBJ databases">
        <authorList>
            <person name="Kallberg Y."/>
            <person name="Tangrot J."/>
            <person name="Rosling A."/>
        </authorList>
    </citation>
    <scope>NUCLEOTIDE SEQUENCE</scope>
    <source>
        <strain evidence="1">MA461A</strain>
    </source>
</reference>
<dbReference type="Proteomes" id="UP000789920">
    <property type="component" value="Unassembled WGS sequence"/>
</dbReference>
<accession>A0ACA9S581</accession>
<feature type="non-terminal residue" evidence="1">
    <location>
        <position position="45"/>
    </location>
</feature>
<sequence length="45" mass="4957">ISLIQTVPILSSHTDSMLTPKDLSYAFPLLLYTALAVTNSYKSNK</sequence>
<evidence type="ECO:0000313" key="1">
    <source>
        <dbReference type="EMBL" id="CAG8827703.1"/>
    </source>
</evidence>